<feature type="domain" description="Carboxymuconolactone decarboxylase-like" evidence="1">
    <location>
        <begin position="36"/>
        <end position="115"/>
    </location>
</feature>
<evidence type="ECO:0000313" key="2">
    <source>
        <dbReference type="EMBL" id="MDP9923178.1"/>
    </source>
</evidence>
<dbReference type="InterPro" id="IPR003779">
    <property type="entry name" value="CMD-like"/>
</dbReference>
<protein>
    <submittedName>
        <fullName evidence="2">4-carboxymuconolactone decarboxylase</fullName>
    </submittedName>
</protein>
<dbReference type="Gene3D" id="1.20.1290.10">
    <property type="entry name" value="AhpD-like"/>
    <property type="match status" value="1"/>
</dbReference>
<organism evidence="2 3">
    <name type="scientific">Variovorax boronicumulans</name>
    <dbReference type="NCBI Taxonomy" id="436515"/>
    <lineage>
        <taxon>Bacteria</taxon>
        <taxon>Pseudomonadati</taxon>
        <taxon>Pseudomonadota</taxon>
        <taxon>Betaproteobacteria</taxon>
        <taxon>Burkholderiales</taxon>
        <taxon>Comamonadaceae</taxon>
        <taxon>Variovorax</taxon>
    </lineage>
</organism>
<dbReference type="AlphaFoldDB" id="A0AAW8DUN9"/>
<gene>
    <name evidence="2" type="ORF">J2W25_002199</name>
</gene>
<dbReference type="PANTHER" id="PTHR33570">
    <property type="entry name" value="4-CARBOXYMUCONOLACTONE DECARBOXYLASE FAMILY PROTEIN"/>
    <property type="match status" value="1"/>
</dbReference>
<proteinExistence type="predicted"/>
<sequence>MAPDTLHEEGMKQRRRVLGDAHVDRACANTTDLNRDFQDLIVRYGWAEVWTRPDLGLRERRILVMGTMIALGRWDELRLHLRAALENQMSLCDIKEILLQQAIYCGIPAANTAYHHLSDIVGELNAAGTAINHAPAARAEVPA</sequence>
<dbReference type="RefSeq" id="WP_307636707.1">
    <property type="nucleotide sequence ID" value="NZ_JAUSRR010000003.1"/>
</dbReference>
<dbReference type="GO" id="GO:0051920">
    <property type="term" value="F:peroxiredoxin activity"/>
    <property type="evidence" value="ECO:0007669"/>
    <property type="project" value="InterPro"/>
</dbReference>
<reference evidence="2" key="1">
    <citation type="submission" date="2023-07" db="EMBL/GenBank/DDBJ databases">
        <title>Sorghum-associated microbial communities from plants grown in Nebraska, USA.</title>
        <authorList>
            <person name="Schachtman D."/>
        </authorList>
    </citation>
    <scope>NUCLEOTIDE SEQUENCE</scope>
    <source>
        <strain evidence="2">DS2795</strain>
    </source>
</reference>
<name>A0AAW8DUN9_9BURK</name>
<dbReference type="InterPro" id="IPR052512">
    <property type="entry name" value="4CMD/NDH-1_regulator"/>
</dbReference>
<dbReference type="SUPFAM" id="SSF69118">
    <property type="entry name" value="AhpD-like"/>
    <property type="match status" value="1"/>
</dbReference>
<dbReference type="Pfam" id="PF02627">
    <property type="entry name" value="CMD"/>
    <property type="match status" value="1"/>
</dbReference>
<dbReference type="PANTHER" id="PTHR33570:SF2">
    <property type="entry name" value="CARBOXYMUCONOLACTONE DECARBOXYLASE-LIKE DOMAIN-CONTAINING PROTEIN"/>
    <property type="match status" value="1"/>
</dbReference>
<dbReference type="InterPro" id="IPR029032">
    <property type="entry name" value="AhpD-like"/>
</dbReference>
<dbReference type="Proteomes" id="UP001244295">
    <property type="component" value="Unassembled WGS sequence"/>
</dbReference>
<evidence type="ECO:0000259" key="1">
    <source>
        <dbReference type="Pfam" id="PF02627"/>
    </source>
</evidence>
<dbReference type="EMBL" id="JAUSRR010000003">
    <property type="protein sequence ID" value="MDP9923178.1"/>
    <property type="molecule type" value="Genomic_DNA"/>
</dbReference>
<comment type="caution">
    <text evidence="2">The sequence shown here is derived from an EMBL/GenBank/DDBJ whole genome shotgun (WGS) entry which is preliminary data.</text>
</comment>
<accession>A0AAW8DUN9</accession>
<evidence type="ECO:0000313" key="3">
    <source>
        <dbReference type="Proteomes" id="UP001244295"/>
    </source>
</evidence>